<organism evidence="11 12">
    <name type="scientific">Sumerlaea chitinivorans</name>
    <dbReference type="NCBI Taxonomy" id="2250252"/>
    <lineage>
        <taxon>Bacteria</taxon>
        <taxon>Candidatus Sumerlaeota</taxon>
        <taxon>Candidatus Sumerlaeia</taxon>
        <taxon>Candidatus Sumerlaeales</taxon>
        <taxon>Candidatus Sumerlaeaceae</taxon>
        <taxon>Candidatus Sumerlaea</taxon>
    </lineage>
</organism>
<dbReference type="GO" id="GO:0004066">
    <property type="term" value="F:asparagine synthase (glutamine-hydrolyzing) activity"/>
    <property type="evidence" value="ECO:0007669"/>
    <property type="project" value="UniProtKB-EC"/>
</dbReference>
<dbReference type="GO" id="GO:0006529">
    <property type="term" value="P:asparagine biosynthetic process"/>
    <property type="evidence" value="ECO:0007669"/>
    <property type="project" value="InterPro"/>
</dbReference>
<feature type="binding site" evidence="8">
    <location>
        <position position="284"/>
    </location>
    <ligand>
        <name>ATP</name>
        <dbReference type="ChEBI" id="CHEBI:30616"/>
    </ligand>
</feature>
<feature type="binding site" evidence="8">
    <location>
        <position position="91"/>
    </location>
    <ligand>
        <name>L-glutamine</name>
        <dbReference type="ChEBI" id="CHEBI:58359"/>
    </ligand>
</feature>
<dbReference type="Pfam" id="PF13537">
    <property type="entry name" value="GATase_7"/>
    <property type="match status" value="1"/>
</dbReference>
<accession>A0A2Z4Y7D3</accession>
<dbReference type="EC" id="6.3.5.4" evidence="3"/>
<dbReference type="NCBIfam" id="TIGR01536">
    <property type="entry name" value="asn_synth_AEB"/>
    <property type="match status" value="1"/>
</dbReference>
<evidence type="ECO:0000256" key="6">
    <source>
        <dbReference type="ARBA" id="ARBA00022962"/>
    </source>
</evidence>
<evidence type="ECO:0000256" key="4">
    <source>
        <dbReference type="ARBA" id="ARBA00022741"/>
    </source>
</evidence>
<evidence type="ECO:0000256" key="3">
    <source>
        <dbReference type="ARBA" id="ARBA00012737"/>
    </source>
</evidence>
<gene>
    <name evidence="11" type="ORF">BRCON_2360</name>
</gene>
<feature type="site" description="Important for beta-aspartyl-AMP intermediate formation" evidence="9">
    <location>
        <position position="358"/>
    </location>
</feature>
<evidence type="ECO:0000256" key="1">
    <source>
        <dbReference type="ARBA" id="ARBA00005187"/>
    </source>
</evidence>
<keyword evidence="6" id="KW-0315">Glutamine amidotransferase</keyword>
<evidence type="ECO:0000256" key="9">
    <source>
        <dbReference type="PIRSR" id="PIRSR001589-3"/>
    </source>
</evidence>
<dbReference type="GO" id="GO:0005829">
    <property type="term" value="C:cytosol"/>
    <property type="evidence" value="ECO:0007669"/>
    <property type="project" value="TreeGrafter"/>
</dbReference>
<feature type="domain" description="Glutamine amidotransferase type-2" evidence="10">
    <location>
        <begin position="1"/>
        <end position="209"/>
    </location>
</feature>
<keyword evidence="4 8" id="KW-0547">Nucleotide-binding</keyword>
<dbReference type="InterPro" id="IPR017932">
    <property type="entry name" value="GATase_2_dom"/>
</dbReference>
<dbReference type="InterPro" id="IPR029055">
    <property type="entry name" value="Ntn_hydrolases_N"/>
</dbReference>
<evidence type="ECO:0000256" key="8">
    <source>
        <dbReference type="PIRSR" id="PIRSR001589-2"/>
    </source>
</evidence>
<dbReference type="InterPro" id="IPR001962">
    <property type="entry name" value="Asn_synthase"/>
</dbReference>
<dbReference type="Gene3D" id="3.40.50.620">
    <property type="entry name" value="HUPs"/>
    <property type="match status" value="2"/>
</dbReference>
<dbReference type="PROSITE" id="PS51278">
    <property type="entry name" value="GATASE_TYPE_2"/>
    <property type="match status" value="1"/>
</dbReference>
<dbReference type="PANTHER" id="PTHR43284">
    <property type="entry name" value="ASPARAGINE SYNTHETASE (GLUTAMINE-HYDROLYZING)"/>
    <property type="match status" value="1"/>
</dbReference>
<dbReference type="SUPFAM" id="SSF56235">
    <property type="entry name" value="N-terminal nucleophile aminohydrolases (Ntn hydrolases)"/>
    <property type="match status" value="1"/>
</dbReference>
<evidence type="ECO:0000256" key="2">
    <source>
        <dbReference type="ARBA" id="ARBA00005752"/>
    </source>
</evidence>
<comment type="pathway">
    <text evidence="1">Amino-acid biosynthesis; L-asparagine biosynthesis; L-asparagine from L-aspartate (L-Gln route): step 1/1.</text>
</comment>
<dbReference type="GO" id="GO:0005524">
    <property type="term" value="F:ATP binding"/>
    <property type="evidence" value="ECO:0007669"/>
    <property type="project" value="UniProtKB-KW"/>
</dbReference>
<comment type="similarity">
    <text evidence="2">Belongs to the asparagine synthetase family.</text>
</comment>
<dbReference type="KEGG" id="schv:BRCON_2360"/>
<proteinExistence type="inferred from homology"/>
<evidence type="ECO:0000256" key="5">
    <source>
        <dbReference type="ARBA" id="ARBA00022840"/>
    </source>
</evidence>
<reference evidence="11 12" key="1">
    <citation type="submission" date="2018-05" db="EMBL/GenBank/DDBJ databases">
        <title>A metagenomic window into the 2 km-deep terrestrial subsurface aquifer revealed taxonomically and functionally diverse microbial community comprising novel uncultured bacterial lineages.</title>
        <authorList>
            <person name="Kadnikov V.V."/>
            <person name="Mardanov A.V."/>
            <person name="Beletsky A.V."/>
            <person name="Banks D."/>
            <person name="Pimenov N.V."/>
            <person name="Frank Y.A."/>
            <person name="Karnachuk O.V."/>
            <person name="Ravin N.V."/>
        </authorList>
    </citation>
    <scope>NUCLEOTIDE SEQUENCE [LARGE SCALE GENOMIC DNA]</scope>
    <source>
        <strain evidence="11">BY</strain>
    </source>
</reference>
<sequence>MDSQRPVEPELIERMKRCIVHRGPDDHGTLLKANVGFGFQRLAIIDLATGHQPMVNEDGTVAIVFNGEIYNFPELRRQLMAAGHMFRTRSDTETILHGYEQWGRGVVERLRGMFAFAIFDFKTQTLFMARDRVGKKPLYYAVVNRGTADEAFLFASELKSLLAEPTLPRRVDLAALSHYLTYQYVPHPWSIFEDIRKVEPGSWLEWRNGRLRTERYWTLTYEPKRAIRLEDAIEEGFHLLEEAVRIRLMSEVPLGCFLSGGVDSSTVAAMMRRHVSGRLRTFSIGFTEEKFNELPYARQVAQQLQTEHEEYIVRPDALECVARLAWHFDEPFADSSAVPTYYLAKMTRQHVTVALNGDGGDESFAGYERYRSLAPLRLYKKIPAWVRRAMVKPLAAAARVFSSSAKLELLNYVNRTSLLPLESYYVQMMVIFRDYQKRALFVDRHRHELTEADIDSEWLTEGMMLNGSARAPVDRMMFADIMLYLPGALLPKVDRTTMAVSLEGRSPLLDYVLMEWAARLPAELKYRDGELKFLLKRIANRFFPMEFLNRPKQGFGVPVGLWFRRELRELVEDFLLSERSRNRGFFDPAYVERIYRQHQSGAQNHAHRLWALLMFEAWARTFLDRPDPLAGPLW</sequence>
<dbReference type="Pfam" id="PF00733">
    <property type="entry name" value="Asn_synthase"/>
    <property type="match status" value="1"/>
</dbReference>
<keyword evidence="5 8" id="KW-0067">ATP-binding</keyword>
<dbReference type="PIRSF" id="PIRSF001589">
    <property type="entry name" value="Asn_synthetase_glu-h"/>
    <property type="match status" value="1"/>
</dbReference>
<dbReference type="InterPro" id="IPR051786">
    <property type="entry name" value="ASN_synthetase/amidase"/>
</dbReference>
<evidence type="ECO:0000256" key="7">
    <source>
        <dbReference type="ARBA" id="ARBA00048741"/>
    </source>
</evidence>
<dbReference type="CDD" id="cd00712">
    <property type="entry name" value="AsnB"/>
    <property type="match status" value="1"/>
</dbReference>
<comment type="catalytic activity">
    <reaction evidence="7">
        <text>L-aspartate + L-glutamine + ATP + H2O = L-asparagine + L-glutamate + AMP + diphosphate + H(+)</text>
        <dbReference type="Rhea" id="RHEA:12228"/>
        <dbReference type="ChEBI" id="CHEBI:15377"/>
        <dbReference type="ChEBI" id="CHEBI:15378"/>
        <dbReference type="ChEBI" id="CHEBI:29985"/>
        <dbReference type="ChEBI" id="CHEBI:29991"/>
        <dbReference type="ChEBI" id="CHEBI:30616"/>
        <dbReference type="ChEBI" id="CHEBI:33019"/>
        <dbReference type="ChEBI" id="CHEBI:58048"/>
        <dbReference type="ChEBI" id="CHEBI:58359"/>
        <dbReference type="ChEBI" id="CHEBI:456215"/>
        <dbReference type="EC" id="6.3.5.4"/>
    </reaction>
</comment>
<dbReference type="InterPro" id="IPR006426">
    <property type="entry name" value="Asn_synth_AEB"/>
</dbReference>
<evidence type="ECO:0000313" key="12">
    <source>
        <dbReference type="Proteomes" id="UP000262583"/>
    </source>
</evidence>
<evidence type="ECO:0000259" key="10">
    <source>
        <dbReference type="PROSITE" id="PS51278"/>
    </source>
</evidence>
<name>A0A2Z4Y7D3_SUMC1</name>
<evidence type="ECO:0000313" key="11">
    <source>
        <dbReference type="EMBL" id="AXA37130.1"/>
    </source>
</evidence>
<dbReference type="AlphaFoldDB" id="A0A2Z4Y7D3"/>
<dbReference type="EMBL" id="CP030759">
    <property type="protein sequence ID" value="AXA37130.1"/>
    <property type="molecule type" value="Genomic_DNA"/>
</dbReference>
<dbReference type="SUPFAM" id="SSF52402">
    <property type="entry name" value="Adenine nucleotide alpha hydrolases-like"/>
    <property type="match status" value="1"/>
</dbReference>
<dbReference type="CDD" id="cd01991">
    <property type="entry name" value="Asn_synthase_B_C"/>
    <property type="match status" value="1"/>
</dbReference>
<dbReference type="Proteomes" id="UP000262583">
    <property type="component" value="Chromosome"/>
</dbReference>
<dbReference type="InterPro" id="IPR033738">
    <property type="entry name" value="AsnB_N"/>
</dbReference>
<dbReference type="InterPro" id="IPR014729">
    <property type="entry name" value="Rossmann-like_a/b/a_fold"/>
</dbReference>
<dbReference type="Gene3D" id="3.60.20.10">
    <property type="entry name" value="Glutamine Phosphoribosylpyrophosphate, subunit 1, domain 1"/>
    <property type="match status" value="1"/>
</dbReference>
<dbReference type="PANTHER" id="PTHR43284:SF1">
    <property type="entry name" value="ASPARAGINE SYNTHETASE"/>
    <property type="match status" value="1"/>
</dbReference>
<protein>
    <recommendedName>
        <fullName evidence="3">asparagine synthase (glutamine-hydrolyzing)</fullName>
        <ecNumber evidence="3">6.3.5.4</ecNumber>
    </recommendedName>
</protein>